<dbReference type="AlphaFoldDB" id="A0AAN5CIP9"/>
<gene>
    <name evidence="5" type="ORF">PMAYCL1PPCAC_15354</name>
</gene>
<reference evidence="6" key="1">
    <citation type="submission" date="2022-10" db="EMBL/GenBank/DDBJ databases">
        <title>Genome assembly of Pristionchus species.</title>
        <authorList>
            <person name="Yoshida K."/>
            <person name="Sommer R.J."/>
        </authorList>
    </citation>
    <scope>NUCLEOTIDE SEQUENCE [LARGE SCALE GENOMIC DNA]</scope>
    <source>
        <strain evidence="6">RS5460</strain>
    </source>
</reference>
<feature type="transmembrane region" description="Helical" evidence="2">
    <location>
        <begin position="12"/>
        <end position="30"/>
    </location>
</feature>
<dbReference type="InterPro" id="IPR036249">
    <property type="entry name" value="Thioredoxin-like_sf"/>
</dbReference>
<sequence>MLGCDCCCISSFVYLVGLLAIASKVVPFLVKKFKGNKPVELQEKDYKKDVVYLYQFGGTPTASSLSPFCIKVEAFLRLHSIKFERRNTFTGRGQNNLLPFIELNGEHHSDSQIIVRRLTQIFKLKTYQDEQSAAIGHAVDRLLDNHTFNLILMAKQPVVGKVVEAGAVGVPAFLMPLVSTLGGYFMGQQMAARGATSVGKFNEVDRNELLRNDLLQLQTILGKKKFLLAEEPTTVDCTALGQFGSAYFAVPSARFHLHNLIESSEFAPLKEYLERVKTRIYGNEFCDNK</sequence>
<dbReference type="Pfam" id="PF17171">
    <property type="entry name" value="GST_C_6"/>
    <property type="match status" value="1"/>
</dbReference>
<dbReference type="SFLD" id="SFLDG01180">
    <property type="entry name" value="SUF1"/>
    <property type="match status" value="1"/>
</dbReference>
<dbReference type="SFLD" id="SFLDS00019">
    <property type="entry name" value="Glutathione_Transferase_(cytos"/>
    <property type="match status" value="1"/>
</dbReference>
<comment type="similarity">
    <text evidence="1">Belongs to the FAX family.</text>
</comment>
<dbReference type="InterPro" id="IPR026928">
    <property type="entry name" value="FAX/IsoI-like"/>
</dbReference>
<dbReference type="SUPFAM" id="SSF47616">
    <property type="entry name" value="GST C-terminal domain-like"/>
    <property type="match status" value="1"/>
</dbReference>
<dbReference type="SUPFAM" id="SSF52833">
    <property type="entry name" value="Thioredoxin-like"/>
    <property type="match status" value="1"/>
</dbReference>
<evidence type="ECO:0008006" key="7">
    <source>
        <dbReference type="Google" id="ProtNLM"/>
    </source>
</evidence>
<comment type="caution">
    <text evidence="5">The sequence shown here is derived from an EMBL/GenBank/DDBJ whole genome shotgun (WGS) entry which is preliminary data.</text>
</comment>
<dbReference type="InterPro" id="IPR012336">
    <property type="entry name" value="Thioredoxin-like_fold"/>
</dbReference>
<evidence type="ECO:0000313" key="6">
    <source>
        <dbReference type="Proteomes" id="UP001328107"/>
    </source>
</evidence>
<dbReference type="InterPro" id="IPR050931">
    <property type="entry name" value="Mito_Protein_Transport_Metaxin"/>
</dbReference>
<organism evidence="5 6">
    <name type="scientific">Pristionchus mayeri</name>
    <dbReference type="NCBI Taxonomy" id="1317129"/>
    <lineage>
        <taxon>Eukaryota</taxon>
        <taxon>Metazoa</taxon>
        <taxon>Ecdysozoa</taxon>
        <taxon>Nematoda</taxon>
        <taxon>Chromadorea</taxon>
        <taxon>Rhabditida</taxon>
        <taxon>Rhabditina</taxon>
        <taxon>Diplogasteromorpha</taxon>
        <taxon>Diplogasteroidea</taxon>
        <taxon>Neodiplogasteridae</taxon>
        <taxon>Pristionchus</taxon>
    </lineage>
</organism>
<name>A0AAN5CIP9_9BILA</name>
<feature type="domain" description="Thioredoxin-like fold" evidence="4">
    <location>
        <begin position="67"/>
        <end position="153"/>
    </location>
</feature>
<dbReference type="InterPro" id="IPR033468">
    <property type="entry name" value="Metaxin_GST"/>
</dbReference>
<dbReference type="SFLD" id="SFLDG01200">
    <property type="entry name" value="SUF1.1"/>
    <property type="match status" value="1"/>
</dbReference>
<proteinExistence type="inferred from homology"/>
<dbReference type="PANTHER" id="PTHR12289:SF32">
    <property type="entry name" value="GST_C_6 DOMAIN-CONTAINING PROTEIN"/>
    <property type="match status" value="1"/>
</dbReference>
<evidence type="ECO:0000259" key="4">
    <source>
        <dbReference type="Pfam" id="PF17172"/>
    </source>
</evidence>
<dbReference type="Pfam" id="PF17172">
    <property type="entry name" value="GST_N_4"/>
    <property type="match status" value="1"/>
</dbReference>
<feature type="domain" description="Metaxin glutathione S-transferase" evidence="3">
    <location>
        <begin position="211"/>
        <end position="276"/>
    </location>
</feature>
<keyword evidence="2" id="KW-0472">Membrane</keyword>
<keyword evidence="6" id="KW-1185">Reference proteome</keyword>
<dbReference type="EMBL" id="BTRK01000004">
    <property type="protein sequence ID" value="GMR45159.1"/>
    <property type="molecule type" value="Genomic_DNA"/>
</dbReference>
<evidence type="ECO:0000259" key="3">
    <source>
        <dbReference type="Pfam" id="PF17171"/>
    </source>
</evidence>
<dbReference type="InterPro" id="IPR036282">
    <property type="entry name" value="Glutathione-S-Trfase_C_sf"/>
</dbReference>
<dbReference type="PANTHER" id="PTHR12289">
    <property type="entry name" value="METAXIN RELATED"/>
    <property type="match status" value="1"/>
</dbReference>
<evidence type="ECO:0000313" key="5">
    <source>
        <dbReference type="EMBL" id="GMR45159.1"/>
    </source>
</evidence>
<protein>
    <recommendedName>
        <fullName evidence="7">Glutathione S-transferase</fullName>
    </recommendedName>
</protein>
<keyword evidence="2" id="KW-1133">Transmembrane helix</keyword>
<evidence type="ECO:0000256" key="2">
    <source>
        <dbReference type="SAM" id="Phobius"/>
    </source>
</evidence>
<keyword evidence="2" id="KW-0812">Transmembrane</keyword>
<dbReference type="GO" id="GO:0005737">
    <property type="term" value="C:cytoplasm"/>
    <property type="evidence" value="ECO:0007669"/>
    <property type="project" value="TreeGrafter"/>
</dbReference>
<dbReference type="InterPro" id="IPR040079">
    <property type="entry name" value="Glutathione_S-Trfase"/>
</dbReference>
<dbReference type="Proteomes" id="UP001328107">
    <property type="component" value="Unassembled WGS sequence"/>
</dbReference>
<evidence type="ECO:0000256" key="1">
    <source>
        <dbReference type="ARBA" id="ARBA00006475"/>
    </source>
</evidence>
<accession>A0AAN5CIP9</accession>